<reference evidence="3" key="1">
    <citation type="journal article" date="2019" name="Int. J. Syst. Evol. Microbiol.">
        <title>The Global Catalogue of Microorganisms (GCM) 10K type strain sequencing project: providing services to taxonomists for standard genome sequencing and annotation.</title>
        <authorList>
            <consortium name="The Broad Institute Genomics Platform"/>
            <consortium name="The Broad Institute Genome Sequencing Center for Infectious Disease"/>
            <person name="Wu L."/>
            <person name="Ma J."/>
        </authorList>
    </citation>
    <scope>NUCLEOTIDE SEQUENCE [LARGE SCALE GENOMIC DNA]</scope>
    <source>
        <strain evidence="3">KCTC 42899</strain>
    </source>
</reference>
<sequence length="74" mass="7994">METAMVVPGVVLICGTALWLWELARGKIAARLMIVALWLVLPAMSIITGVPWVHVMGAATVMMGLWVYARGGGW</sequence>
<dbReference type="Proteomes" id="UP001595721">
    <property type="component" value="Unassembled WGS sequence"/>
</dbReference>
<feature type="transmembrane region" description="Helical" evidence="1">
    <location>
        <begin position="6"/>
        <end position="21"/>
    </location>
</feature>
<dbReference type="EMBL" id="JBHRXJ010000002">
    <property type="protein sequence ID" value="MFC3527010.1"/>
    <property type="molecule type" value="Genomic_DNA"/>
</dbReference>
<keyword evidence="1" id="KW-0812">Transmembrane</keyword>
<organism evidence="2 3">
    <name type="scientific">Paracoccus mangrovi</name>
    <dbReference type="NCBI Taxonomy" id="1715645"/>
    <lineage>
        <taxon>Bacteria</taxon>
        <taxon>Pseudomonadati</taxon>
        <taxon>Pseudomonadota</taxon>
        <taxon>Alphaproteobacteria</taxon>
        <taxon>Rhodobacterales</taxon>
        <taxon>Paracoccaceae</taxon>
        <taxon>Paracoccus</taxon>
    </lineage>
</organism>
<evidence type="ECO:0000313" key="3">
    <source>
        <dbReference type="Proteomes" id="UP001595721"/>
    </source>
</evidence>
<accession>A0ABV7QYX5</accession>
<evidence type="ECO:0000313" key="2">
    <source>
        <dbReference type="EMBL" id="MFC3527010.1"/>
    </source>
</evidence>
<keyword evidence="1" id="KW-1133">Transmembrane helix</keyword>
<dbReference type="RefSeq" id="WP_377742390.1">
    <property type="nucleotide sequence ID" value="NZ_JBHRXJ010000002.1"/>
</dbReference>
<comment type="caution">
    <text evidence="2">The sequence shown here is derived from an EMBL/GenBank/DDBJ whole genome shotgun (WGS) entry which is preliminary data.</text>
</comment>
<proteinExistence type="predicted"/>
<evidence type="ECO:0000256" key="1">
    <source>
        <dbReference type="SAM" id="Phobius"/>
    </source>
</evidence>
<keyword evidence="1" id="KW-0472">Membrane</keyword>
<gene>
    <name evidence="2" type="ORF">ACFOMH_02415</name>
</gene>
<protein>
    <submittedName>
        <fullName evidence="2">Uncharacterized protein</fullName>
    </submittedName>
</protein>
<name>A0ABV7QYX5_9RHOB</name>
<feature type="transmembrane region" description="Helical" evidence="1">
    <location>
        <begin position="28"/>
        <end position="46"/>
    </location>
</feature>
<keyword evidence="3" id="KW-1185">Reference proteome</keyword>